<accession>W8AZ91</accession>
<dbReference type="EMBL" id="GAMC01014998">
    <property type="protein sequence ID" value="JAB91557.1"/>
    <property type="molecule type" value="mRNA"/>
</dbReference>
<feature type="compositionally biased region" description="Acidic residues" evidence="1">
    <location>
        <begin position="178"/>
        <end position="187"/>
    </location>
</feature>
<organism evidence="2">
    <name type="scientific">Ceratitis capitata</name>
    <name type="common">Mediterranean fruit fly</name>
    <name type="synonym">Tephritis capitata</name>
    <dbReference type="NCBI Taxonomy" id="7213"/>
    <lineage>
        <taxon>Eukaryota</taxon>
        <taxon>Metazoa</taxon>
        <taxon>Ecdysozoa</taxon>
        <taxon>Arthropoda</taxon>
        <taxon>Hexapoda</taxon>
        <taxon>Insecta</taxon>
        <taxon>Pterygota</taxon>
        <taxon>Neoptera</taxon>
        <taxon>Endopterygota</taxon>
        <taxon>Diptera</taxon>
        <taxon>Brachycera</taxon>
        <taxon>Muscomorpha</taxon>
        <taxon>Tephritoidea</taxon>
        <taxon>Tephritidae</taxon>
        <taxon>Ceratitis</taxon>
        <taxon>Ceratitis</taxon>
    </lineage>
</organism>
<reference evidence="2" key="2">
    <citation type="journal article" date="2014" name="BMC Genomics">
        <title>A genomic perspective to assessing quality of mass-reared SIT flies used in Mediterranean fruit fly (Ceratitis capitata) eradication in California.</title>
        <authorList>
            <person name="Calla B."/>
            <person name="Hall B."/>
            <person name="Hou S."/>
            <person name="Geib S.M."/>
        </authorList>
    </citation>
    <scope>NUCLEOTIDE SEQUENCE</scope>
</reference>
<reference evidence="2" key="1">
    <citation type="submission" date="2013-07" db="EMBL/GenBank/DDBJ databases">
        <authorList>
            <person name="Geib S."/>
        </authorList>
    </citation>
    <scope>NUCLEOTIDE SEQUENCE</scope>
</reference>
<evidence type="ECO:0000313" key="2">
    <source>
        <dbReference type="EMBL" id="JAB91557.1"/>
    </source>
</evidence>
<feature type="region of interest" description="Disordered" evidence="1">
    <location>
        <begin position="178"/>
        <end position="202"/>
    </location>
</feature>
<name>W8AZ91_CERCA</name>
<dbReference type="AlphaFoldDB" id="W8AZ91"/>
<protein>
    <submittedName>
        <fullName evidence="2">Uncharacterized protein</fullName>
    </submittedName>
</protein>
<dbReference type="EMBL" id="GAMC01014997">
    <property type="protein sequence ID" value="JAB91558.1"/>
    <property type="molecule type" value="mRNA"/>
</dbReference>
<sequence>MKHPCNFSMPISWQKYSKQHPWRQTLERCRKQLKGGGILEEFGRIPGFSERTIRSVLFEEDFTKDKKRQCKCGDAWTTRDHLGSLVPFSANMVDKEPLTAEELLLQELMKKLGFLTGGAGDDIGLSEKELMRRWLDELNKFYNLRNNNALKHGKGNGKKYELNYLDYSLLKYEGIDDSESEVDEEEDEHKRRRKAKPPAELTGAARDDINHMKYRLRSITKQRKTKIEALLFYSPFVKQNDGGWKSFNAEGGSVALRAKLYELGCNPEFSDWAMKAMDYIIRGDPIPTNVYDINRIRQLRQDLEKLLIRKPKPVYDFFGFQINKRRRRR</sequence>
<evidence type="ECO:0000256" key="1">
    <source>
        <dbReference type="SAM" id="MobiDB-lite"/>
    </source>
</evidence>
<proteinExistence type="evidence at transcript level"/>